<organism evidence="1 2">
    <name type="scientific">Gordonia humi</name>
    <dbReference type="NCBI Taxonomy" id="686429"/>
    <lineage>
        <taxon>Bacteria</taxon>
        <taxon>Bacillati</taxon>
        <taxon>Actinomycetota</taxon>
        <taxon>Actinomycetes</taxon>
        <taxon>Mycobacteriales</taxon>
        <taxon>Gordoniaceae</taxon>
        <taxon>Gordonia</taxon>
    </lineage>
</organism>
<evidence type="ECO:0000313" key="2">
    <source>
        <dbReference type="Proteomes" id="UP000551501"/>
    </source>
</evidence>
<dbReference type="Proteomes" id="UP000551501">
    <property type="component" value="Unassembled WGS sequence"/>
</dbReference>
<gene>
    <name evidence="1" type="ORF">BKA16_004101</name>
</gene>
<evidence type="ECO:0000313" key="1">
    <source>
        <dbReference type="EMBL" id="MBB4137549.1"/>
    </source>
</evidence>
<reference evidence="1 2" key="1">
    <citation type="submission" date="2020-08" db="EMBL/GenBank/DDBJ databases">
        <title>Sequencing the genomes of 1000 actinobacteria strains.</title>
        <authorList>
            <person name="Klenk H.-P."/>
        </authorList>
    </citation>
    <scope>NUCLEOTIDE SEQUENCE [LARGE SCALE GENOMIC DNA]</scope>
    <source>
        <strain evidence="1 2">DSM 45298</strain>
    </source>
</reference>
<dbReference type="EMBL" id="JACIFP010000001">
    <property type="protein sequence ID" value="MBB4137549.1"/>
    <property type="molecule type" value="Genomic_DNA"/>
</dbReference>
<accession>A0A840F7I9</accession>
<dbReference type="RefSeq" id="WP_183372399.1">
    <property type="nucleotide sequence ID" value="NZ_BAABHL010000130.1"/>
</dbReference>
<comment type="caution">
    <text evidence="1">The sequence shown here is derived from an EMBL/GenBank/DDBJ whole genome shotgun (WGS) entry which is preliminary data.</text>
</comment>
<keyword evidence="2" id="KW-1185">Reference proteome</keyword>
<proteinExistence type="predicted"/>
<dbReference type="AlphaFoldDB" id="A0A840F7I9"/>
<protein>
    <submittedName>
        <fullName evidence="1">Uncharacterized protein</fullName>
    </submittedName>
</protein>
<sequence length="118" mass="12136">MPTWIPVLLVALLIVSAISLIMRRGPGRGAVSAGRGYAQGTLTVTSAVLGDPDKNGARNCTVTGTIVASGSAPAEVYGRIVLPAGATEPYPGLEQPVVYKPGKEDSTWRFGTLPDSVG</sequence>
<name>A0A840F7I9_9ACTN</name>